<dbReference type="RefSeq" id="WP_230382272.1">
    <property type="nucleotide sequence ID" value="NZ_CP069263.1"/>
</dbReference>
<dbReference type="AlphaFoldDB" id="A0A2X2D9G8"/>
<name>A0A2X2D9G8_PSELU</name>
<dbReference type="CDD" id="cd07012">
    <property type="entry name" value="PBP2_Bug_TTT"/>
    <property type="match status" value="1"/>
</dbReference>
<sequence>MNNKNRLERRSFRLLKTLLLPALLVSPLMVMAAYPEKPIQLIVPWAAGGGSDAAARGIAAALEEQLKTTINVVNRPGGSGVVGHTAMAAAKPDGYTLGFITGELNMLHWQGLTKLSHEDFTPIAMTNYDYPGVQIAANAPYDTVQSLLQAIKSKPKGTFKASGTGLGGIWHIAFAGLLLDQGIAPDHITWIPSQGAAPAMVELAAGSVEIVPSSVPEARSMIDAGKAKGLAVVAPQRNPSFPDIPTLKEATGSNYILGEWRGVAGPKGMDPEVVATLEKALDAAYQSDTYQSFMKKQGFGVEWRNATDFKEFLKTNNAYMGGIIEKVGLKK</sequence>
<dbReference type="Gene3D" id="3.40.190.10">
    <property type="entry name" value="Periplasmic binding protein-like II"/>
    <property type="match status" value="1"/>
</dbReference>
<dbReference type="InterPro" id="IPR005064">
    <property type="entry name" value="BUG"/>
</dbReference>
<accession>A0A2X2D9G8</accession>
<evidence type="ECO:0000256" key="1">
    <source>
        <dbReference type="ARBA" id="ARBA00006987"/>
    </source>
</evidence>
<dbReference type="PANTHER" id="PTHR42928">
    <property type="entry name" value="TRICARBOXYLATE-BINDING PROTEIN"/>
    <property type="match status" value="1"/>
</dbReference>
<gene>
    <name evidence="2" type="primary">tctC2_2</name>
    <name evidence="2" type="ORF">NCTC11842_05868</name>
</gene>
<proteinExistence type="inferred from homology"/>
<protein>
    <submittedName>
        <fullName evidence="2">Protein TctC</fullName>
    </submittedName>
</protein>
<dbReference type="PANTHER" id="PTHR42928:SF5">
    <property type="entry name" value="BLR1237 PROTEIN"/>
    <property type="match status" value="1"/>
</dbReference>
<dbReference type="Gene3D" id="3.40.190.150">
    <property type="entry name" value="Bordetella uptake gene, domain 1"/>
    <property type="match status" value="1"/>
</dbReference>
<dbReference type="Proteomes" id="UP000250443">
    <property type="component" value="Unassembled WGS sequence"/>
</dbReference>
<dbReference type="EMBL" id="UAUF01000016">
    <property type="protein sequence ID" value="SPZ16828.1"/>
    <property type="molecule type" value="Genomic_DNA"/>
</dbReference>
<evidence type="ECO:0000313" key="2">
    <source>
        <dbReference type="EMBL" id="SPZ16828.1"/>
    </source>
</evidence>
<comment type="similarity">
    <text evidence="1">Belongs to the UPF0065 (bug) family.</text>
</comment>
<dbReference type="PIRSF" id="PIRSF017082">
    <property type="entry name" value="YflP"/>
    <property type="match status" value="1"/>
</dbReference>
<evidence type="ECO:0000313" key="3">
    <source>
        <dbReference type="Proteomes" id="UP000250443"/>
    </source>
</evidence>
<organism evidence="2 3">
    <name type="scientific">Pseudomonas luteola</name>
    <dbReference type="NCBI Taxonomy" id="47886"/>
    <lineage>
        <taxon>Bacteria</taxon>
        <taxon>Pseudomonadati</taxon>
        <taxon>Pseudomonadota</taxon>
        <taxon>Gammaproteobacteria</taxon>
        <taxon>Pseudomonadales</taxon>
        <taxon>Pseudomonadaceae</taxon>
        <taxon>Pseudomonas</taxon>
    </lineage>
</organism>
<dbReference type="SUPFAM" id="SSF53850">
    <property type="entry name" value="Periplasmic binding protein-like II"/>
    <property type="match status" value="1"/>
</dbReference>
<reference evidence="2 3" key="1">
    <citation type="submission" date="2018-06" db="EMBL/GenBank/DDBJ databases">
        <authorList>
            <consortium name="Pathogen Informatics"/>
            <person name="Doyle S."/>
        </authorList>
    </citation>
    <scope>NUCLEOTIDE SEQUENCE [LARGE SCALE GENOMIC DNA]</scope>
    <source>
        <strain evidence="2 3">NCTC11842</strain>
    </source>
</reference>
<dbReference type="InterPro" id="IPR042100">
    <property type="entry name" value="Bug_dom1"/>
</dbReference>
<dbReference type="Pfam" id="PF03401">
    <property type="entry name" value="TctC"/>
    <property type="match status" value="1"/>
</dbReference>